<evidence type="ECO:0000256" key="5">
    <source>
        <dbReference type="SAM" id="MobiDB-lite"/>
    </source>
</evidence>
<dbReference type="PANTHER" id="PTHR37984">
    <property type="entry name" value="PROTEIN CBG26694"/>
    <property type="match status" value="1"/>
</dbReference>
<dbReference type="InterPro" id="IPR043502">
    <property type="entry name" value="DNA/RNA_pol_sf"/>
</dbReference>
<dbReference type="RefSeq" id="XP_062713584.1">
    <property type="nucleotide sequence ID" value="XM_062857600.1"/>
</dbReference>
<evidence type="ECO:0000313" key="7">
    <source>
        <dbReference type="EnsemblMetazoa" id="AALFPA23_007427.P9863"/>
    </source>
</evidence>
<accession>A0ABM1YAU4</accession>
<dbReference type="InterPro" id="IPR055510">
    <property type="entry name" value="DUF7083"/>
</dbReference>
<dbReference type="CDD" id="cd01647">
    <property type="entry name" value="RT_LTR"/>
    <property type="match status" value="1"/>
</dbReference>
<keyword evidence="1" id="KW-0808">Transferase</keyword>
<dbReference type="InterPro" id="IPR034128">
    <property type="entry name" value="K02A2.6-like"/>
</dbReference>
<dbReference type="Gene3D" id="3.30.70.270">
    <property type="match status" value="2"/>
</dbReference>
<dbReference type="Gene3D" id="2.40.70.10">
    <property type="entry name" value="Acid Proteases"/>
    <property type="match status" value="1"/>
</dbReference>
<keyword evidence="4" id="KW-0378">Hydrolase</keyword>
<feature type="domain" description="Reverse transcriptase" evidence="6">
    <location>
        <begin position="458"/>
        <end position="636"/>
    </location>
</feature>
<reference evidence="7" key="2">
    <citation type="submission" date="2025-05" db="UniProtKB">
        <authorList>
            <consortium name="EnsemblMetazoa"/>
        </authorList>
    </citation>
    <scope>IDENTIFICATION</scope>
    <source>
        <strain evidence="7">Foshan</strain>
    </source>
</reference>
<dbReference type="InterPro" id="IPR050951">
    <property type="entry name" value="Retrovirus_Pol_polyprotein"/>
</dbReference>
<dbReference type="PANTHER" id="PTHR37984:SF5">
    <property type="entry name" value="PROTEIN NYNRIN-LIKE"/>
    <property type="match status" value="1"/>
</dbReference>
<name>A0ABM1YAU4_AEDAL</name>
<dbReference type="SUPFAM" id="SSF56672">
    <property type="entry name" value="DNA/RNA polymerases"/>
    <property type="match status" value="1"/>
</dbReference>
<dbReference type="GeneID" id="134290452"/>
<dbReference type="Pfam" id="PF23309">
    <property type="entry name" value="DUF7083"/>
    <property type="match status" value="1"/>
</dbReference>
<evidence type="ECO:0000256" key="3">
    <source>
        <dbReference type="ARBA" id="ARBA00022722"/>
    </source>
</evidence>
<dbReference type="Proteomes" id="UP000069940">
    <property type="component" value="Unassembled WGS sequence"/>
</dbReference>
<dbReference type="CDD" id="cd05484">
    <property type="entry name" value="retropepsin_like_LTR_2"/>
    <property type="match status" value="1"/>
</dbReference>
<evidence type="ECO:0000256" key="2">
    <source>
        <dbReference type="ARBA" id="ARBA00022695"/>
    </source>
</evidence>
<dbReference type="Gene3D" id="3.10.10.10">
    <property type="entry name" value="HIV Type 1 Reverse Transcriptase, subunit A, domain 1"/>
    <property type="match status" value="1"/>
</dbReference>
<dbReference type="EnsemblMetazoa" id="AALFPA23_007427.R9863">
    <property type="protein sequence ID" value="AALFPA23_007427.P9863"/>
    <property type="gene ID" value="AALFPA23_007427"/>
</dbReference>
<sequence length="750" mass="84059">MPEGDNAVPGIQQVILQMAQLLQQMTQQHQQVLPQVQSQEQILESLSSNITEFAFDEENGVTFGRWSDHYQDLFENDARQLEDAAKVRLLLRKLDTPSHSRYINDILPKLPKDVTGLKASKYADVRARLLPILEHEKPEAPATLQSLIDEYQRLINLKEDTSIIEQQSSSKSAVHAIRDRKGAASQNSFSKPESKKPKTPCWQCGQMHFVKECAFNNHLCRDCNRVDHKEGYCSCSKKSANPAKITQSQSTISKKRKKGKSSVEAKGVFVVNHIEHRESLRKYVTVAINGVPVPLQLDSASDISIVSETVWKQLGKPAINPSSSQASNASGDPLSLVGEFECEVSIKGETKRGRCFVTSVRDLNLMGIEWIDLFNFWSIPFDSICNHIVMPSKREIDREIQQLKLKHKEVFNETLGLCNRTKVQVHLKPGSKPVFCPKRPIPFHSVPLVDAELNRLQSLGINTPVDFSEWAAPIVAVKKPDGRVRICADYSTGLNNALEANNYPLLVPEEIFAQLAGCQVFSVIDLSDAYLQCEVTEDSKQLLTINTHRGLFRFNRLAPGVKSAPGAFQRMIESLIADLPEVRPSIDDIIIFSKDSKSHAESLNKLLQRLTDCGFHLKIQKCKFFQTEVRYLGHITDRNGIRPDPEKVETISSIPLPTNVSELRSYLGAVNYYGKFVRNIHELRHPLDQLLLKDVSTAIEKSGDTVCTDSGIQFLLQGAKIGSEWVSRNIRSGNINSLFSSQPVVDVFSA</sequence>
<evidence type="ECO:0000313" key="8">
    <source>
        <dbReference type="Proteomes" id="UP000069940"/>
    </source>
</evidence>
<evidence type="ECO:0000256" key="1">
    <source>
        <dbReference type="ARBA" id="ARBA00022679"/>
    </source>
</evidence>
<evidence type="ECO:0000259" key="6">
    <source>
        <dbReference type="PROSITE" id="PS50878"/>
    </source>
</evidence>
<keyword evidence="4" id="KW-0255">Endonuclease</keyword>
<protein>
    <recommendedName>
        <fullName evidence="6">Reverse transcriptase domain-containing protein</fullName>
    </recommendedName>
</protein>
<keyword evidence="3" id="KW-0540">Nuclease</keyword>
<keyword evidence="8" id="KW-1185">Reference proteome</keyword>
<evidence type="ECO:0000256" key="4">
    <source>
        <dbReference type="ARBA" id="ARBA00022759"/>
    </source>
</evidence>
<dbReference type="SUPFAM" id="SSF50630">
    <property type="entry name" value="Acid proteases"/>
    <property type="match status" value="1"/>
</dbReference>
<proteinExistence type="predicted"/>
<dbReference type="PROSITE" id="PS50878">
    <property type="entry name" value="RT_POL"/>
    <property type="match status" value="1"/>
</dbReference>
<dbReference type="InterPro" id="IPR021109">
    <property type="entry name" value="Peptidase_aspartic_dom_sf"/>
</dbReference>
<dbReference type="InterPro" id="IPR000477">
    <property type="entry name" value="RT_dom"/>
</dbReference>
<dbReference type="Pfam" id="PF00078">
    <property type="entry name" value="RVT_1"/>
    <property type="match status" value="1"/>
</dbReference>
<reference evidence="8" key="1">
    <citation type="journal article" date="2015" name="Proc. Natl. Acad. Sci. U.S.A.">
        <title>Genome sequence of the Asian Tiger mosquito, Aedes albopictus, reveals insights into its biology, genetics, and evolution.</title>
        <authorList>
            <person name="Chen X.G."/>
            <person name="Jiang X."/>
            <person name="Gu J."/>
            <person name="Xu M."/>
            <person name="Wu Y."/>
            <person name="Deng Y."/>
            <person name="Zhang C."/>
            <person name="Bonizzoni M."/>
            <person name="Dermauw W."/>
            <person name="Vontas J."/>
            <person name="Armbruster P."/>
            <person name="Huang X."/>
            <person name="Yang Y."/>
            <person name="Zhang H."/>
            <person name="He W."/>
            <person name="Peng H."/>
            <person name="Liu Y."/>
            <person name="Wu K."/>
            <person name="Chen J."/>
            <person name="Lirakis M."/>
            <person name="Topalis P."/>
            <person name="Van Leeuwen T."/>
            <person name="Hall A.B."/>
            <person name="Jiang X."/>
            <person name="Thorpe C."/>
            <person name="Mueller R.L."/>
            <person name="Sun C."/>
            <person name="Waterhouse R.M."/>
            <person name="Yan G."/>
            <person name="Tu Z.J."/>
            <person name="Fang X."/>
            <person name="James A.A."/>
        </authorList>
    </citation>
    <scope>NUCLEOTIDE SEQUENCE [LARGE SCALE GENOMIC DNA]</scope>
    <source>
        <strain evidence="8">Foshan</strain>
    </source>
</reference>
<feature type="region of interest" description="Disordered" evidence="5">
    <location>
        <begin position="166"/>
        <end position="197"/>
    </location>
</feature>
<organism evidence="7 8">
    <name type="scientific">Aedes albopictus</name>
    <name type="common">Asian tiger mosquito</name>
    <name type="synonym">Stegomyia albopicta</name>
    <dbReference type="NCBI Taxonomy" id="7160"/>
    <lineage>
        <taxon>Eukaryota</taxon>
        <taxon>Metazoa</taxon>
        <taxon>Ecdysozoa</taxon>
        <taxon>Arthropoda</taxon>
        <taxon>Hexapoda</taxon>
        <taxon>Insecta</taxon>
        <taxon>Pterygota</taxon>
        <taxon>Neoptera</taxon>
        <taxon>Endopterygota</taxon>
        <taxon>Diptera</taxon>
        <taxon>Nematocera</taxon>
        <taxon>Culicoidea</taxon>
        <taxon>Culicidae</taxon>
        <taxon>Culicinae</taxon>
        <taxon>Aedini</taxon>
        <taxon>Aedes</taxon>
        <taxon>Stegomyia</taxon>
    </lineage>
</organism>
<keyword evidence="2" id="KW-0548">Nucleotidyltransferase</keyword>
<dbReference type="InterPro" id="IPR043128">
    <property type="entry name" value="Rev_trsase/Diguanyl_cyclase"/>
</dbReference>